<gene>
    <name evidence="1" type="ORF">NM203_25550</name>
</gene>
<reference evidence="1 2" key="1">
    <citation type="submission" date="2022-06" db="EMBL/GenBank/DDBJ databases">
        <title>Mycolicibacterium sp. CAU 1645 isolated from seawater.</title>
        <authorList>
            <person name="Kim W."/>
        </authorList>
    </citation>
    <scope>NUCLEOTIDE SEQUENCE [LARGE SCALE GENOMIC DNA]</scope>
    <source>
        <strain evidence="1 2">CAU 1645</strain>
    </source>
</reference>
<protein>
    <submittedName>
        <fullName evidence="1">Uncharacterized protein</fullName>
    </submittedName>
</protein>
<keyword evidence="2" id="KW-1185">Reference proteome</keyword>
<accession>A0ABT1M8R8</accession>
<sequence length="111" mass="12111">MRAPAESAMRYVPTHRQVHTSIGVQVDEGIRDLLEALWAHGLTTEFSCQGGEAGVAHICFSSLSDAARFAAGPGDLEITAGERRAWVDFPAEQIDALSRHWSQCLRRGCAM</sequence>
<evidence type="ECO:0000313" key="1">
    <source>
        <dbReference type="EMBL" id="MCP9275561.1"/>
    </source>
</evidence>
<comment type="caution">
    <text evidence="1">The sequence shown here is derived from an EMBL/GenBank/DDBJ whole genome shotgun (WGS) entry which is preliminary data.</text>
</comment>
<proteinExistence type="predicted"/>
<dbReference type="RefSeq" id="WP_255063421.1">
    <property type="nucleotide sequence ID" value="NZ_JANDBD010000012.1"/>
</dbReference>
<evidence type="ECO:0000313" key="2">
    <source>
        <dbReference type="Proteomes" id="UP001651690"/>
    </source>
</evidence>
<dbReference type="EMBL" id="JANDBD010000012">
    <property type="protein sequence ID" value="MCP9275561.1"/>
    <property type="molecule type" value="Genomic_DNA"/>
</dbReference>
<dbReference type="Proteomes" id="UP001651690">
    <property type="component" value="Unassembled WGS sequence"/>
</dbReference>
<organism evidence="1 2">
    <name type="scientific">Mycolicibacterium arenosum</name>
    <dbReference type="NCBI Taxonomy" id="2952157"/>
    <lineage>
        <taxon>Bacteria</taxon>
        <taxon>Bacillati</taxon>
        <taxon>Actinomycetota</taxon>
        <taxon>Actinomycetes</taxon>
        <taxon>Mycobacteriales</taxon>
        <taxon>Mycobacteriaceae</taxon>
        <taxon>Mycolicibacterium</taxon>
    </lineage>
</organism>
<name>A0ABT1M8R8_9MYCO</name>